<protein>
    <submittedName>
        <fullName evidence="2">PQ loop repeat protein</fullName>
    </submittedName>
</protein>
<dbReference type="OrthoDB" id="407617at2759"/>
<evidence type="ECO:0000256" key="1">
    <source>
        <dbReference type="SAM" id="Phobius"/>
    </source>
</evidence>
<name>A0A0F4YUL8_RASE3</name>
<keyword evidence="1" id="KW-0812">Transmembrane</keyword>
<sequence>MGALFSLLSLAAEGSFDILGGVLYILCLLLEMGIYTSHIIWRLRNRKLLRQAKESGRTVDELLEELERETNGTRTPSEIEKGALPAVAEMDKGVLVTATGDLESHGTTTTDDSV</sequence>
<dbReference type="EMBL" id="LASV01000168">
    <property type="protein sequence ID" value="KKA21790.1"/>
    <property type="molecule type" value="Genomic_DNA"/>
</dbReference>
<gene>
    <name evidence="2" type="ORF">T310_4189</name>
</gene>
<keyword evidence="1" id="KW-0472">Membrane</keyword>
<dbReference type="AlphaFoldDB" id="A0A0F4YUL8"/>
<evidence type="ECO:0000313" key="3">
    <source>
        <dbReference type="Proteomes" id="UP000053958"/>
    </source>
</evidence>
<keyword evidence="1" id="KW-1133">Transmembrane helix</keyword>
<keyword evidence="3" id="KW-1185">Reference proteome</keyword>
<dbReference type="RefSeq" id="XP_013328402.1">
    <property type="nucleotide sequence ID" value="XM_013472948.1"/>
</dbReference>
<comment type="caution">
    <text evidence="2">The sequence shown here is derived from an EMBL/GenBank/DDBJ whole genome shotgun (WGS) entry which is preliminary data.</text>
</comment>
<organism evidence="2 3">
    <name type="scientific">Rasamsonia emersonii (strain ATCC 16479 / CBS 393.64 / IMI 116815)</name>
    <dbReference type="NCBI Taxonomy" id="1408163"/>
    <lineage>
        <taxon>Eukaryota</taxon>
        <taxon>Fungi</taxon>
        <taxon>Dikarya</taxon>
        <taxon>Ascomycota</taxon>
        <taxon>Pezizomycotina</taxon>
        <taxon>Eurotiomycetes</taxon>
        <taxon>Eurotiomycetidae</taxon>
        <taxon>Eurotiales</taxon>
        <taxon>Trichocomaceae</taxon>
        <taxon>Rasamsonia</taxon>
    </lineage>
</organism>
<evidence type="ECO:0000313" key="2">
    <source>
        <dbReference type="EMBL" id="KKA21790.1"/>
    </source>
</evidence>
<feature type="transmembrane region" description="Helical" evidence="1">
    <location>
        <begin position="21"/>
        <end position="41"/>
    </location>
</feature>
<dbReference type="Proteomes" id="UP000053958">
    <property type="component" value="Unassembled WGS sequence"/>
</dbReference>
<proteinExistence type="predicted"/>
<dbReference type="GeneID" id="25316537"/>
<accession>A0A0F4YUL8</accession>
<reference evidence="2 3" key="1">
    <citation type="submission" date="2015-04" db="EMBL/GenBank/DDBJ databases">
        <authorList>
            <person name="Heijne W.H."/>
            <person name="Fedorova N.D."/>
            <person name="Nierman W.C."/>
            <person name="Vollebregt A.W."/>
            <person name="Zhao Z."/>
            <person name="Wu L."/>
            <person name="Kumar M."/>
            <person name="Stam H."/>
            <person name="van den Berg M.A."/>
            <person name="Pel H.J."/>
        </authorList>
    </citation>
    <scope>NUCLEOTIDE SEQUENCE [LARGE SCALE GENOMIC DNA]</scope>
    <source>
        <strain evidence="2 3">CBS 393.64</strain>
    </source>
</reference>